<dbReference type="SMART" id="SM01323">
    <property type="entry name" value="YajC"/>
    <property type="match status" value="1"/>
</dbReference>
<keyword evidence="8" id="KW-0811">Translocation</keyword>
<dbReference type="PANTHER" id="PTHR33909">
    <property type="entry name" value="SEC TRANSLOCON ACCESSORY COMPLEX SUBUNIT YAJC"/>
    <property type="match status" value="1"/>
</dbReference>
<keyword evidence="5 10" id="KW-0812">Transmembrane</keyword>
<keyword evidence="3" id="KW-0813">Transport</keyword>
<evidence type="ECO:0000256" key="4">
    <source>
        <dbReference type="ARBA" id="ARBA00022475"/>
    </source>
</evidence>
<evidence type="ECO:0000256" key="8">
    <source>
        <dbReference type="ARBA" id="ARBA00023010"/>
    </source>
</evidence>
<comment type="subcellular location">
    <subcellularLocation>
        <location evidence="1">Cell membrane</location>
        <topology evidence="1">Single-pass membrane protein</topology>
    </subcellularLocation>
</comment>
<dbReference type="EMBL" id="LGRV01000003">
    <property type="protein sequence ID" value="KOS67877.1"/>
    <property type="molecule type" value="Genomic_DNA"/>
</dbReference>
<sequence length="91" mass="10315">MDQLLGLLPILLMFVAMWFILIRPAKKRQQETQNMQSSLQRGDKIVTIGGLHGVVDTIEDTVVTLNIADNVRVKFDRQAIGRIVNDDLLKK</sequence>
<keyword evidence="4" id="KW-1003">Cell membrane</keyword>
<dbReference type="PRINTS" id="PR01853">
    <property type="entry name" value="YAJCTRNLCASE"/>
</dbReference>
<evidence type="ECO:0000256" key="3">
    <source>
        <dbReference type="ARBA" id="ARBA00022448"/>
    </source>
</evidence>
<keyword evidence="9 10" id="KW-0472">Membrane</keyword>
<protein>
    <submittedName>
        <fullName evidence="11">Preprotein translocase subunit YajC</fullName>
    </submittedName>
</protein>
<feature type="transmembrane region" description="Helical" evidence="10">
    <location>
        <begin position="6"/>
        <end position="25"/>
    </location>
</feature>
<reference evidence="12" key="1">
    <citation type="submission" date="2015-07" db="EMBL/GenBank/DDBJ databases">
        <title>Fjat-14205 dsm 2895.</title>
        <authorList>
            <person name="Liu B."/>
            <person name="Wang J."/>
            <person name="Zhu Y."/>
            <person name="Liu G."/>
            <person name="Chen Q."/>
            <person name="Chen Z."/>
            <person name="Lan J."/>
            <person name="Che J."/>
            <person name="Ge C."/>
            <person name="Shi H."/>
            <person name="Pan Z."/>
            <person name="Liu X."/>
        </authorList>
    </citation>
    <scope>NUCLEOTIDE SEQUENCE [LARGE SCALE GENOMIC DNA]</scope>
    <source>
        <strain evidence="12">DSM 25560</strain>
    </source>
</reference>
<evidence type="ECO:0000256" key="7">
    <source>
        <dbReference type="ARBA" id="ARBA00022989"/>
    </source>
</evidence>
<evidence type="ECO:0000313" key="11">
    <source>
        <dbReference type="EMBL" id="KOS67877.1"/>
    </source>
</evidence>
<evidence type="ECO:0000256" key="1">
    <source>
        <dbReference type="ARBA" id="ARBA00004162"/>
    </source>
</evidence>
<comment type="similarity">
    <text evidence="2">Belongs to the YajC family.</text>
</comment>
<evidence type="ECO:0000256" key="2">
    <source>
        <dbReference type="ARBA" id="ARBA00006742"/>
    </source>
</evidence>
<dbReference type="Pfam" id="PF02699">
    <property type="entry name" value="YajC"/>
    <property type="match status" value="1"/>
</dbReference>
<organism evidence="11 12">
    <name type="scientific">Lysinibacillus contaminans</name>
    <dbReference type="NCBI Taxonomy" id="1293441"/>
    <lineage>
        <taxon>Bacteria</taxon>
        <taxon>Bacillati</taxon>
        <taxon>Bacillota</taxon>
        <taxon>Bacilli</taxon>
        <taxon>Bacillales</taxon>
        <taxon>Bacillaceae</taxon>
        <taxon>Lysinibacillus</taxon>
    </lineage>
</organism>
<keyword evidence="6" id="KW-0653">Protein transport</keyword>
<accession>A0ABR5JYZ3</accession>
<evidence type="ECO:0000256" key="5">
    <source>
        <dbReference type="ARBA" id="ARBA00022692"/>
    </source>
</evidence>
<keyword evidence="7 10" id="KW-1133">Transmembrane helix</keyword>
<gene>
    <name evidence="11" type="ORF">AEA09_04455</name>
</gene>
<evidence type="ECO:0000313" key="12">
    <source>
        <dbReference type="Proteomes" id="UP000050668"/>
    </source>
</evidence>
<dbReference type="InterPro" id="IPR003849">
    <property type="entry name" value="Preprotein_translocase_YajC"/>
</dbReference>
<dbReference type="NCBIfam" id="TIGR00739">
    <property type="entry name" value="yajC"/>
    <property type="match status" value="1"/>
</dbReference>
<name>A0ABR5JYZ3_9BACI</name>
<dbReference type="RefSeq" id="WP_053582687.1">
    <property type="nucleotide sequence ID" value="NZ_LGRV01000003.1"/>
</dbReference>
<comment type="caution">
    <text evidence="11">The sequence shown here is derived from an EMBL/GenBank/DDBJ whole genome shotgun (WGS) entry which is preliminary data.</text>
</comment>
<dbReference type="Proteomes" id="UP000050668">
    <property type="component" value="Unassembled WGS sequence"/>
</dbReference>
<evidence type="ECO:0000256" key="6">
    <source>
        <dbReference type="ARBA" id="ARBA00022927"/>
    </source>
</evidence>
<keyword evidence="12" id="KW-1185">Reference proteome</keyword>
<proteinExistence type="inferred from homology"/>
<evidence type="ECO:0000256" key="9">
    <source>
        <dbReference type="ARBA" id="ARBA00023136"/>
    </source>
</evidence>
<dbReference type="PANTHER" id="PTHR33909:SF1">
    <property type="entry name" value="SEC TRANSLOCON ACCESSORY COMPLEX SUBUNIT YAJC"/>
    <property type="match status" value="1"/>
</dbReference>
<evidence type="ECO:0000256" key="10">
    <source>
        <dbReference type="SAM" id="Phobius"/>
    </source>
</evidence>